<organism evidence="1 2">
    <name type="scientific">Oesophagostomum dentatum</name>
    <name type="common">Nodular worm</name>
    <dbReference type="NCBI Taxonomy" id="61180"/>
    <lineage>
        <taxon>Eukaryota</taxon>
        <taxon>Metazoa</taxon>
        <taxon>Ecdysozoa</taxon>
        <taxon>Nematoda</taxon>
        <taxon>Chromadorea</taxon>
        <taxon>Rhabditida</taxon>
        <taxon>Rhabditina</taxon>
        <taxon>Rhabditomorpha</taxon>
        <taxon>Strongyloidea</taxon>
        <taxon>Strongylidae</taxon>
        <taxon>Oesophagostomum</taxon>
    </lineage>
</organism>
<feature type="non-terminal residue" evidence="1">
    <location>
        <position position="1"/>
    </location>
</feature>
<evidence type="ECO:0000313" key="1">
    <source>
        <dbReference type="EMBL" id="KHJ84712.1"/>
    </source>
</evidence>
<name>A0A0B1SMH6_OESDE</name>
<dbReference type="OrthoDB" id="1562946at2759"/>
<dbReference type="EMBL" id="KN567114">
    <property type="protein sequence ID" value="KHJ84712.1"/>
    <property type="molecule type" value="Genomic_DNA"/>
</dbReference>
<accession>A0A0B1SMH6</accession>
<protein>
    <submittedName>
        <fullName evidence="1">Uncharacterized protein</fullName>
    </submittedName>
</protein>
<feature type="non-terminal residue" evidence="1">
    <location>
        <position position="94"/>
    </location>
</feature>
<dbReference type="AlphaFoldDB" id="A0A0B1SMH6"/>
<proteinExistence type="predicted"/>
<sequence length="94" mass="10473">LHLFCREGTADLLDWASDVLSIQQRSLLCWSIVSLLLPTKDDLLHLIGRLMRRVLATSSPDNVMRQDSLTTTLLTQALRIAGRSKLEDALDSLG</sequence>
<keyword evidence="2" id="KW-1185">Reference proteome</keyword>
<evidence type="ECO:0000313" key="2">
    <source>
        <dbReference type="Proteomes" id="UP000053660"/>
    </source>
</evidence>
<gene>
    <name evidence="1" type="ORF">OESDEN_15572</name>
</gene>
<dbReference type="Proteomes" id="UP000053660">
    <property type="component" value="Unassembled WGS sequence"/>
</dbReference>
<reference evidence="1 2" key="1">
    <citation type="submission" date="2014-03" db="EMBL/GenBank/DDBJ databases">
        <title>Draft genome of the hookworm Oesophagostomum dentatum.</title>
        <authorList>
            <person name="Mitreva M."/>
        </authorList>
    </citation>
    <scope>NUCLEOTIDE SEQUENCE [LARGE SCALE GENOMIC DNA]</scope>
    <source>
        <strain evidence="1 2">OD-Hann</strain>
    </source>
</reference>